<keyword evidence="1" id="KW-1133">Transmembrane helix</keyword>
<proteinExistence type="predicted"/>
<organism evidence="2 3">
    <name type="scientific">Tepidimonas sediminis</name>
    <dbReference type="NCBI Taxonomy" id="2588941"/>
    <lineage>
        <taxon>Bacteria</taxon>
        <taxon>Pseudomonadati</taxon>
        <taxon>Pseudomonadota</taxon>
        <taxon>Betaproteobacteria</taxon>
        <taxon>Burkholderiales</taxon>
        <taxon>Tepidimonas</taxon>
    </lineage>
</organism>
<keyword evidence="1" id="KW-0472">Membrane</keyword>
<accession>A0A554WNV1</accession>
<sequence length="190" mass="20123">MLEEMMRYRGLAPTTRPAGGLTLVELMVVIAIIAILAVVAGPSFLQELQRRRAESAAEAAYQVFSSAKQAAQRLSSDVFILIDSGAAWNVWVSPAFPCTNRSPADPNCSVGGIAARSEQYPNVTLTSPGSSAIAVRYRNGGFQSIDNPTAAQVVLLFSVPTGYQLGIAATPNGSFYVCSPTAETARHPKC</sequence>
<dbReference type="SUPFAM" id="SSF54523">
    <property type="entry name" value="Pili subunits"/>
    <property type="match status" value="1"/>
</dbReference>
<reference evidence="2 3" key="1">
    <citation type="submission" date="2019-07" db="EMBL/GenBank/DDBJ databases">
        <title>Tepidimonas sediminis YIM 72259 draft genome.</title>
        <authorList>
            <person name="Da Costa M.S."/>
            <person name="Froufe H.J.C."/>
            <person name="Egas C."/>
            <person name="Albuquerque L."/>
        </authorList>
    </citation>
    <scope>NUCLEOTIDE SEQUENCE [LARGE SCALE GENOMIC DNA]</scope>
    <source>
        <strain evidence="2 3">YIM 72259</strain>
    </source>
</reference>
<dbReference type="NCBIfam" id="TIGR02532">
    <property type="entry name" value="IV_pilin_GFxxxE"/>
    <property type="match status" value="1"/>
</dbReference>
<keyword evidence="1" id="KW-0812">Transmembrane</keyword>
<dbReference type="InterPro" id="IPR012902">
    <property type="entry name" value="N_methyl_site"/>
</dbReference>
<dbReference type="AlphaFoldDB" id="A0A554WNV1"/>
<evidence type="ECO:0000256" key="1">
    <source>
        <dbReference type="SAM" id="Phobius"/>
    </source>
</evidence>
<dbReference type="InterPro" id="IPR045584">
    <property type="entry name" value="Pilin-like"/>
</dbReference>
<dbReference type="Gene3D" id="3.30.700.10">
    <property type="entry name" value="Glycoprotein, Type 4 Pilin"/>
    <property type="match status" value="1"/>
</dbReference>
<dbReference type="EMBL" id="VJND01000008">
    <property type="protein sequence ID" value="TSE25258.1"/>
    <property type="molecule type" value="Genomic_DNA"/>
</dbReference>
<keyword evidence="3" id="KW-1185">Reference proteome</keyword>
<name>A0A554WNV1_9BURK</name>
<protein>
    <submittedName>
        <fullName evidence="2">Verru-Chthon cassette protein D</fullName>
    </submittedName>
</protein>
<dbReference type="Proteomes" id="UP000320225">
    <property type="component" value="Unassembled WGS sequence"/>
</dbReference>
<comment type="caution">
    <text evidence="2">The sequence shown here is derived from an EMBL/GenBank/DDBJ whole genome shotgun (WGS) entry which is preliminary data.</text>
</comment>
<feature type="transmembrane region" description="Helical" evidence="1">
    <location>
        <begin position="20"/>
        <end position="45"/>
    </location>
</feature>
<dbReference type="Pfam" id="PF07963">
    <property type="entry name" value="N_methyl"/>
    <property type="match status" value="1"/>
</dbReference>
<dbReference type="RefSeq" id="WP_221934209.1">
    <property type="nucleotide sequence ID" value="NZ_VJND01000008.1"/>
</dbReference>
<evidence type="ECO:0000313" key="2">
    <source>
        <dbReference type="EMBL" id="TSE25258.1"/>
    </source>
</evidence>
<gene>
    <name evidence="2" type="ORF">Tsedi_01505</name>
</gene>
<dbReference type="PROSITE" id="PS00409">
    <property type="entry name" value="PROKAR_NTER_METHYL"/>
    <property type="match status" value="1"/>
</dbReference>
<evidence type="ECO:0000313" key="3">
    <source>
        <dbReference type="Proteomes" id="UP000320225"/>
    </source>
</evidence>